<dbReference type="SMART" id="SM00387">
    <property type="entry name" value="HATPase_c"/>
    <property type="match status" value="1"/>
</dbReference>
<dbReference type="InterPro" id="IPR003594">
    <property type="entry name" value="HATPase_dom"/>
</dbReference>
<evidence type="ECO:0000256" key="2">
    <source>
        <dbReference type="ARBA" id="ARBA00012438"/>
    </source>
</evidence>
<dbReference type="GO" id="GO:0005524">
    <property type="term" value="F:ATP binding"/>
    <property type="evidence" value="ECO:0007669"/>
    <property type="project" value="UniProtKB-KW"/>
</dbReference>
<dbReference type="PROSITE" id="PS50109">
    <property type="entry name" value="HIS_KIN"/>
    <property type="match status" value="1"/>
</dbReference>
<evidence type="ECO:0000256" key="3">
    <source>
        <dbReference type="ARBA" id="ARBA00022553"/>
    </source>
</evidence>
<keyword evidence="14" id="KW-1185">Reference proteome</keyword>
<evidence type="ECO:0000256" key="5">
    <source>
        <dbReference type="ARBA" id="ARBA00022741"/>
    </source>
</evidence>
<protein>
    <recommendedName>
        <fullName evidence="2">histidine kinase</fullName>
        <ecNumber evidence="2">2.7.13.3</ecNumber>
    </recommendedName>
</protein>
<keyword evidence="5" id="KW-0547">Nucleotide-binding</keyword>
<dbReference type="SMART" id="SM00091">
    <property type="entry name" value="PAS"/>
    <property type="match status" value="1"/>
</dbReference>
<dbReference type="InterPro" id="IPR004358">
    <property type="entry name" value="Sig_transdc_His_kin-like_C"/>
</dbReference>
<dbReference type="SUPFAM" id="SSF55874">
    <property type="entry name" value="ATPase domain of HSP90 chaperone/DNA topoisomerase II/histidine kinase"/>
    <property type="match status" value="1"/>
</dbReference>
<accession>A0A5S5ME17</accession>
<reference evidence="13 14" key="1">
    <citation type="submission" date="2019-06" db="EMBL/GenBank/DDBJ databases">
        <title>Desulfobotulus mexicanus sp. nov., a novel sulfate-reducing bacterium isolated from the sediment of an alkaline crater lake in Mexico.</title>
        <authorList>
            <person name="Hirschler-Rea A."/>
        </authorList>
    </citation>
    <scope>NUCLEOTIDE SEQUENCE [LARGE SCALE GENOMIC DNA]</scope>
    <source>
        <strain evidence="13 14">PAR22N</strain>
    </source>
</reference>
<evidence type="ECO:0000256" key="6">
    <source>
        <dbReference type="ARBA" id="ARBA00022777"/>
    </source>
</evidence>
<dbReference type="SUPFAM" id="SSF55785">
    <property type="entry name" value="PYP-like sensor domain (PAS domain)"/>
    <property type="match status" value="1"/>
</dbReference>
<dbReference type="Proteomes" id="UP000321899">
    <property type="component" value="Unassembled WGS sequence"/>
</dbReference>
<keyword evidence="10" id="KW-0175">Coiled coil</keyword>
<dbReference type="PANTHER" id="PTHR43065:SF46">
    <property type="entry name" value="C4-DICARBOXYLATE TRANSPORT SENSOR PROTEIN DCTB"/>
    <property type="match status" value="1"/>
</dbReference>
<feature type="coiled-coil region" evidence="10">
    <location>
        <begin position="316"/>
        <end position="353"/>
    </location>
</feature>
<dbReference type="Pfam" id="PF00512">
    <property type="entry name" value="HisKA"/>
    <property type="match status" value="1"/>
</dbReference>
<dbReference type="CDD" id="cd00082">
    <property type="entry name" value="HisKA"/>
    <property type="match status" value="1"/>
</dbReference>
<dbReference type="SUPFAM" id="SSF47384">
    <property type="entry name" value="Homodimeric domain of signal transducing histidine kinase"/>
    <property type="match status" value="1"/>
</dbReference>
<dbReference type="InterPro" id="IPR001789">
    <property type="entry name" value="Sig_transdc_resp-reg_receiver"/>
</dbReference>
<dbReference type="Gene3D" id="3.30.565.10">
    <property type="entry name" value="Histidine kinase-like ATPase, C-terminal domain"/>
    <property type="match status" value="1"/>
</dbReference>
<evidence type="ECO:0000256" key="8">
    <source>
        <dbReference type="ARBA" id="ARBA00023012"/>
    </source>
</evidence>
<dbReference type="NCBIfam" id="TIGR00229">
    <property type="entry name" value="sensory_box"/>
    <property type="match status" value="1"/>
</dbReference>
<evidence type="ECO:0000313" key="13">
    <source>
        <dbReference type="EMBL" id="TYT73929.1"/>
    </source>
</evidence>
<gene>
    <name evidence="13" type="ORF">FIM25_12250</name>
</gene>
<dbReference type="InterPro" id="IPR003661">
    <property type="entry name" value="HisK_dim/P_dom"/>
</dbReference>
<keyword evidence="3 9" id="KW-0597">Phosphoprotein</keyword>
<dbReference type="OrthoDB" id="5416228at2"/>
<proteinExistence type="predicted"/>
<dbReference type="PRINTS" id="PR00344">
    <property type="entry name" value="BCTRLSENSOR"/>
</dbReference>
<dbReference type="InterPro" id="IPR013656">
    <property type="entry name" value="PAS_4"/>
</dbReference>
<dbReference type="SUPFAM" id="SSF55781">
    <property type="entry name" value="GAF domain-like"/>
    <property type="match status" value="1"/>
</dbReference>
<dbReference type="InterPro" id="IPR005467">
    <property type="entry name" value="His_kinase_dom"/>
</dbReference>
<evidence type="ECO:0000259" key="11">
    <source>
        <dbReference type="PROSITE" id="PS50109"/>
    </source>
</evidence>
<dbReference type="InterPro" id="IPR011006">
    <property type="entry name" value="CheY-like_superfamily"/>
</dbReference>
<evidence type="ECO:0000313" key="14">
    <source>
        <dbReference type="Proteomes" id="UP000321899"/>
    </source>
</evidence>
<dbReference type="InterPro" id="IPR029016">
    <property type="entry name" value="GAF-like_dom_sf"/>
</dbReference>
<name>A0A5S5ME17_9BACT</name>
<keyword evidence="7" id="KW-0067">ATP-binding</keyword>
<dbReference type="InterPro" id="IPR036097">
    <property type="entry name" value="HisK_dim/P_sf"/>
</dbReference>
<feature type="modified residue" description="4-aspartylphosphate" evidence="9">
    <location>
        <position position="781"/>
    </location>
</feature>
<dbReference type="Pfam" id="PF00072">
    <property type="entry name" value="Response_reg"/>
    <property type="match status" value="1"/>
</dbReference>
<evidence type="ECO:0000256" key="7">
    <source>
        <dbReference type="ARBA" id="ARBA00022840"/>
    </source>
</evidence>
<evidence type="ECO:0000256" key="4">
    <source>
        <dbReference type="ARBA" id="ARBA00022679"/>
    </source>
</evidence>
<keyword evidence="6" id="KW-0418">Kinase</keyword>
<keyword evidence="4" id="KW-0808">Transferase</keyword>
<dbReference type="SUPFAM" id="SSF52172">
    <property type="entry name" value="CheY-like"/>
    <property type="match status" value="1"/>
</dbReference>
<dbReference type="Gene3D" id="3.30.450.20">
    <property type="entry name" value="PAS domain"/>
    <property type="match status" value="1"/>
</dbReference>
<organism evidence="13 14">
    <name type="scientific">Desulfobotulus mexicanus</name>
    <dbReference type="NCBI Taxonomy" id="2586642"/>
    <lineage>
        <taxon>Bacteria</taxon>
        <taxon>Pseudomonadati</taxon>
        <taxon>Thermodesulfobacteriota</taxon>
        <taxon>Desulfobacteria</taxon>
        <taxon>Desulfobacterales</taxon>
        <taxon>Desulfobacteraceae</taxon>
        <taxon>Desulfobotulus</taxon>
    </lineage>
</organism>
<dbReference type="SMART" id="SM00388">
    <property type="entry name" value="HisKA"/>
    <property type="match status" value="1"/>
</dbReference>
<evidence type="ECO:0000256" key="10">
    <source>
        <dbReference type="SAM" id="Coils"/>
    </source>
</evidence>
<feature type="domain" description="Response regulatory" evidence="12">
    <location>
        <begin position="730"/>
        <end position="846"/>
    </location>
</feature>
<dbReference type="InterPro" id="IPR000014">
    <property type="entry name" value="PAS"/>
</dbReference>
<dbReference type="PANTHER" id="PTHR43065">
    <property type="entry name" value="SENSOR HISTIDINE KINASE"/>
    <property type="match status" value="1"/>
</dbReference>
<dbReference type="RefSeq" id="WP_139449740.1">
    <property type="nucleotide sequence ID" value="NZ_VDMB01000017.1"/>
</dbReference>
<dbReference type="GO" id="GO:0000155">
    <property type="term" value="F:phosphorelay sensor kinase activity"/>
    <property type="evidence" value="ECO:0007669"/>
    <property type="project" value="InterPro"/>
</dbReference>
<sequence length="855" mass="95426">MKQPPTEIYPLNDAMVQLIAELGQTASPETFHQLLTDFILEHTGLETWLGIHEYPHEGHFVFSCGLNPAPFSSLNIDPEKLPSLYSGQSLLMDQKPDHNLAVMPVLFGKKIIAILASPSSFFEKMLLEAPFLQQLAILTGLVIHHFFIRQDLEKRKNEMELKVFELALLEEVGTSLSPELDTVTIAKKLLLCVTGYLTATSACFYLQNEKNIFTRVALTGTSKKSLPMEIALPEEPSPKTWPRFIEKDPYQRSFFYLFLDNMGMELLFPLMDGKKITAFIMLGQSAKNRLHSKEELSLAAAMISQALSPLKNAALYTDLKKNNEALGKSLECLKKEIKEKEQAQEKLLEYQGVVAASQDPVALIGQDHCFVMVNRACAQAFGTVPEKLTGRTVTSVTDTELFQHKLKDPLMRCLAGETVRFRFSWSFPEWGLRHIDVAAYPYQDPHKKKSAAIFILRDITQMQEMENRLLQSQKMEAIGTLAGGIAHDFNNILAGIMGYTELSMARLEKNHQARTFMEKAVTACKRASDLVKQILSFSRGDSAHINMRPLCLTEITEDVLKLMRASLPAPLEIILAQKYSPLPVLGNATQLHQVIMNLCTNAAHSMPDGGTITIGLHRIEADHQLISLNPAFRKTAYAELMVQDNGTGIPDSYISRIFEPFFTTKAQGKGTGMGLSISHGIIGNHGGLILVESQPDKGSTFRVFLPLLEEGSTTRRNEPVPAMPKGGRERILLVEDEPDLLQLCAEILSGLGYEVRPESRPEHALKIFMQSPENFDLIISDQMMPRMTGVNLAQHMLALRPDIPFLLCSGFSEALSPDILENMGIQSFLMKPFTRSQLATAVRHLLDGCHLQTHT</sequence>
<dbReference type="InterPro" id="IPR036890">
    <property type="entry name" value="HATPase_C_sf"/>
</dbReference>
<dbReference type="CDD" id="cd00130">
    <property type="entry name" value="PAS"/>
    <property type="match status" value="1"/>
</dbReference>
<keyword evidence="8" id="KW-0902">Two-component regulatory system</keyword>
<comment type="caution">
    <text evidence="13">The sequence shown here is derived from an EMBL/GenBank/DDBJ whole genome shotgun (WGS) entry which is preliminary data.</text>
</comment>
<dbReference type="Gene3D" id="3.30.450.40">
    <property type="match status" value="1"/>
</dbReference>
<dbReference type="Gene3D" id="3.40.50.2300">
    <property type="match status" value="1"/>
</dbReference>
<evidence type="ECO:0000259" key="12">
    <source>
        <dbReference type="PROSITE" id="PS50110"/>
    </source>
</evidence>
<dbReference type="PROSITE" id="PS50110">
    <property type="entry name" value="RESPONSE_REGULATORY"/>
    <property type="match status" value="1"/>
</dbReference>
<dbReference type="Pfam" id="PF08448">
    <property type="entry name" value="PAS_4"/>
    <property type="match status" value="1"/>
</dbReference>
<dbReference type="Pfam" id="PF02518">
    <property type="entry name" value="HATPase_c"/>
    <property type="match status" value="1"/>
</dbReference>
<dbReference type="EC" id="2.7.13.3" evidence="2"/>
<comment type="catalytic activity">
    <reaction evidence="1">
        <text>ATP + protein L-histidine = ADP + protein N-phospho-L-histidine.</text>
        <dbReference type="EC" id="2.7.13.3"/>
    </reaction>
</comment>
<dbReference type="InterPro" id="IPR035965">
    <property type="entry name" value="PAS-like_dom_sf"/>
</dbReference>
<evidence type="ECO:0000256" key="9">
    <source>
        <dbReference type="PROSITE-ProRule" id="PRU00169"/>
    </source>
</evidence>
<feature type="domain" description="Histidine kinase" evidence="11">
    <location>
        <begin position="484"/>
        <end position="709"/>
    </location>
</feature>
<dbReference type="AlphaFoldDB" id="A0A5S5ME17"/>
<dbReference type="Gene3D" id="1.10.287.130">
    <property type="match status" value="1"/>
</dbReference>
<dbReference type="EMBL" id="VDMB01000017">
    <property type="protein sequence ID" value="TYT73929.1"/>
    <property type="molecule type" value="Genomic_DNA"/>
</dbReference>
<dbReference type="SMART" id="SM00448">
    <property type="entry name" value="REC"/>
    <property type="match status" value="1"/>
</dbReference>
<evidence type="ECO:0000256" key="1">
    <source>
        <dbReference type="ARBA" id="ARBA00000085"/>
    </source>
</evidence>